<evidence type="ECO:0000313" key="1">
    <source>
        <dbReference type="Proteomes" id="UP000827889"/>
    </source>
</evidence>
<organism evidence="1 2">
    <name type="scientific">Rhodamnia argentea</name>
    <dbReference type="NCBI Taxonomy" id="178133"/>
    <lineage>
        <taxon>Eukaryota</taxon>
        <taxon>Viridiplantae</taxon>
        <taxon>Streptophyta</taxon>
        <taxon>Embryophyta</taxon>
        <taxon>Tracheophyta</taxon>
        <taxon>Spermatophyta</taxon>
        <taxon>Magnoliopsida</taxon>
        <taxon>eudicotyledons</taxon>
        <taxon>Gunneridae</taxon>
        <taxon>Pentapetalae</taxon>
        <taxon>rosids</taxon>
        <taxon>malvids</taxon>
        <taxon>Myrtales</taxon>
        <taxon>Myrtaceae</taxon>
        <taxon>Myrtoideae</taxon>
        <taxon>Myrteae</taxon>
        <taxon>Australasian group</taxon>
        <taxon>Rhodamnia</taxon>
    </lineage>
</organism>
<protein>
    <submittedName>
        <fullName evidence="2">Uncharacterized protein LOC125312689</fullName>
    </submittedName>
</protein>
<proteinExistence type="predicted"/>
<dbReference type="Proteomes" id="UP000827889">
    <property type="component" value="Chromosome 1"/>
</dbReference>
<name>A0ABM3GU23_9MYRT</name>
<evidence type="ECO:0000313" key="2">
    <source>
        <dbReference type="RefSeq" id="XP_048127819.1"/>
    </source>
</evidence>
<reference evidence="2" key="2">
    <citation type="submission" date="2025-08" db="UniProtKB">
        <authorList>
            <consortium name="RefSeq"/>
        </authorList>
    </citation>
    <scope>IDENTIFICATION</scope>
    <source>
        <tissue evidence="2">Leaf</tissue>
    </source>
</reference>
<sequence>MVSQSNYYPYNPTEQAHVTLSLAGLRYFLVSSAECSVIATAKINHPHLCFLPYLLLCILTSHLQRGAPIPPPLVQFCLARTAISQETRTDAGLGTAAGRASRAAGAVWLLVLLLRRDLPGDIFVLLSPLLLLYFRELLRAGVRWPTRASRPFWWSARSSRWSTWSIWRPSRWTSTLLISLRCKSSYLTDRWTDM</sequence>
<keyword evidence="1" id="KW-1185">Reference proteome</keyword>
<dbReference type="RefSeq" id="XP_048127819.1">
    <property type="nucleotide sequence ID" value="XM_048271862.1"/>
</dbReference>
<reference evidence="1" key="1">
    <citation type="submission" date="2025-05" db="UniProtKB">
        <authorList>
            <consortium name="RefSeq"/>
        </authorList>
    </citation>
    <scope>NUCLEOTIDE SEQUENCE [LARGE SCALE GENOMIC DNA]</scope>
</reference>
<accession>A0ABM3GU23</accession>
<dbReference type="GeneID" id="125312689"/>
<gene>
    <name evidence="2" type="primary">LOC125312689</name>
</gene>